<comment type="caution">
    <text evidence="2">The sequence shown here is derived from an EMBL/GenBank/DDBJ whole genome shotgun (WGS) entry which is preliminary data.</text>
</comment>
<dbReference type="RefSeq" id="WP_160145926.1">
    <property type="nucleotide sequence ID" value="NZ_BIFQ01000001.1"/>
</dbReference>
<proteinExistence type="predicted"/>
<evidence type="ECO:0000313" key="3">
    <source>
        <dbReference type="Proteomes" id="UP000287224"/>
    </source>
</evidence>
<organism evidence="2 3">
    <name type="scientific">Dictyobacter aurantiacus</name>
    <dbReference type="NCBI Taxonomy" id="1936993"/>
    <lineage>
        <taxon>Bacteria</taxon>
        <taxon>Bacillati</taxon>
        <taxon>Chloroflexota</taxon>
        <taxon>Ktedonobacteria</taxon>
        <taxon>Ktedonobacterales</taxon>
        <taxon>Dictyobacteraceae</taxon>
        <taxon>Dictyobacter</taxon>
    </lineage>
</organism>
<reference evidence="3" key="1">
    <citation type="submission" date="2018-12" db="EMBL/GenBank/DDBJ databases">
        <title>Tengunoibacter tsumagoiensis gen. nov., sp. nov., Dictyobacter kobayashii sp. nov., D. alpinus sp. nov., and D. joshuensis sp. nov. and description of Dictyobacteraceae fam. nov. within the order Ktedonobacterales isolated from Tengu-no-mugimeshi.</title>
        <authorList>
            <person name="Wang C.M."/>
            <person name="Zheng Y."/>
            <person name="Sakai Y."/>
            <person name="Toyoda A."/>
            <person name="Minakuchi Y."/>
            <person name="Abe K."/>
            <person name="Yokota A."/>
            <person name="Yabe S."/>
        </authorList>
    </citation>
    <scope>NUCLEOTIDE SEQUENCE [LARGE SCALE GENOMIC DNA]</scope>
    <source>
        <strain evidence="3">S-27</strain>
    </source>
</reference>
<dbReference type="OrthoDB" id="7876517at2"/>
<dbReference type="PANTHER" id="PTHR41252">
    <property type="entry name" value="BLR2505 PROTEIN"/>
    <property type="match status" value="1"/>
</dbReference>
<feature type="domain" description="SnoaL-like" evidence="1">
    <location>
        <begin position="27"/>
        <end position="133"/>
    </location>
</feature>
<evidence type="ECO:0000259" key="1">
    <source>
        <dbReference type="Pfam" id="PF12680"/>
    </source>
</evidence>
<dbReference type="Proteomes" id="UP000287224">
    <property type="component" value="Unassembled WGS sequence"/>
</dbReference>
<name>A0A401ZGW7_9CHLR</name>
<dbReference type="Gene3D" id="3.10.450.50">
    <property type="match status" value="1"/>
</dbReference>
<gene>
    <name evidence="2" type="ORF">KDAU_34280</name>
</gene>
<dbReference type="InterPro" id="IPR037401">
    <property type="entry name" value="SnoaL-like"/>
</dbReference>
<dbReference type="AlphaFoldDB" id="A0A401ZGW7"/>
<evidence type="ECO:0000313" key="2">
    <source>
        <dbReference type="EMBL" id="GCE06099.1"/>
    </source>
</evidence>
<dbReference type="PANTHER" id="PTHR41252:SF1">
    <property type="entry name" value="BLR2505 PROTEIN"/>
    <property type="match status" value="1"/>
</dbReference>
<sequence length="153" mass="17206">MPYACNLLYWEQRGGSTLNINLIERLRRAYEAFSRGDIQYAVNLIDLDPDVIWSEPESFYAGGTYRGPQGVARYLTLSYESSAKVQSLPEEILEVGDKIVVFVHFQAWPKGGGPMKEGHIADVYTVRDSKVVQMQAYNDPEEARQAVGLSSHC</sequence>
<keyword evidence="3" id="KW-1185">Reference proteome</keyword>
<dbReference type="InterPro" id="IPR032710">
    <property type="entry name" value="NTF2-like_dom_sf"/>
</dbReference>
<dbReference type="SUPFAM" id="SSF54427">
    <property type="entry name" value="NTF2-like"/>
    <property type="match status" value="1"/>
</dbReference>
<dbReference type="EMBL" id="BIFQ01000001">
    <property type="protein sequence ID" value="GCE06099.1"/>
    <property type="molecule type" value="Genomic_DNA"/>
</dbReference>
<accession>A0A401ZGW7</accession>
<dbReference type="Pfam" id="PF12680">
    <property type="entry name" value="SnoaL_2"/>
    <property type="match status" value="1"/>
</dbReference>
<protein>
    <recommendedName>
        <fullName evidence="1">SnoaL-like domain-containing protein</fullName>
    </recommendedName>
</protein>